<dbReference type="AlphaFoldDB" id="A0A087G391"/>
<feature type="region of interest" description="Disordered" evidence="1">
    <location>
        <begin position="56"/>
        <end position="83"/>
    </location>
</feature>
<evidence type="ECO:0000256" key="1">
    <source>
        <dbReference type="SAM" id="MobiDB-lite"/>
    </source>
</evidence>
<keyword evidence="4" id="KW-1185">Reference proteome</keyword>
<keyword evidence="2" id="KW-0732">Signal</keyword>
<reference evidence="4" key="1">
    <citation type="journal article" date="2015" name="Nat. Plants">
        <title>Genome expansion of Arabis alpina linked with retrotransposition and reduced symmetric DNA methylation.</title>
        <authorList>
            <person name="Willing E.M."/>
            <person name="Rawat V."/>
            <person name="Mandakova T."/>
            <person name="Maumus F."/>
            <person name="James G.V."/>
            <person name="Nordstroem K.J."/>
            <person name="Becker C."/>
            <person name="Warthmann N."/>
            <person name="Chica C."/>
            <person name="Szarzynska B."/>
            <person name="Zytnicki M."/>
            <person name="Albani M.C."/>
            <person name="Kiefer C."/>
            <person name="Bergonzi S."/>
            <person name="Castaings L."/>
            <person name="Mateos J.L."/>
            <person name="Berns M.C."/>
            <person name="Bujdoso N."/>
            <person name="Piofczyk T."/>
            <person name="de Lorenzo L."/>
            <person name="Barrero-Sicilia C."/>
            <person name="Mateos I."/>
            <person name="Piednoel M."/>
            <person name="Hagmann J."/>
            <person name="Chen-Min-Tao R."/>
            <person name="Iglesias-Fernandez R."/>
            <person name="Schuster S.C."/>
            <person name="Alonso-Blanco C."/>
            <person name="Roudier F."/>
            <person name="Carbonero P."/>
            <person name="Paz-Ares J."/>
            <person name="Davis S.J."/>
            <person name="Pecinka A."/>
            <person name="Quesneville H."/>
            <person name="Colot V."/>
            <person name="Lysak M.A."/>
            <person name="Weigel D."/>
            <person name="Coupland G."/>
            <person name="Schneeberger K."/>
        </authorList>
    </citation>
    <scope>NUCLEOTIDE SEQUENCE [LARGE SCALE GENOMIC DNA]</scope>
    <source>
        <strain evidence="4">cv. Pajares</strain>
    </source>
</reference>
<protein>
    <submittedName>
        <fullName evidence="3">Uncharacterized protein</fullName>
    </submittedName>
</protein>
<dbReference type="OMA" id="SDADPPM"/>
<feature type="chain" id="PRO_5001821532" evidence="2">
    <location>
        <begin position="31"/>
        <end position="83"/>
    </location>
</feature>
<feature type="compositionally biased region" description="Basic residues" evidence="1">
    <location>
        <begin position="63"/>
        <end position="83"/>
    </location>
</feature>
<gene>
    <name evidence="3" type="ORF">AALP_AAs63758U000100</name>
</gene>
<name>A0A087G391_ARAAL</name>
<organism evidence="3 4">
    <name type="scientific">Arabis alpina</name>
    <name type="common">Alpine rock-cress</name>
    <dbReference type="NCBI Taxonomy" id="50452"/>
    <lineage>
        <taxon>Eukaryota</taxon>
        <taxon>Viridiplantae</taxon>
        <taxon>Streptophyta</taxon>
        <taxon>Embryophyta</taxon>
        <taxon>Tracheophyta</taxon>
        <taxon>Spermatophyta</taxon>
        <taxon>Magnoliopsida</taxon>
        <taxon>eudicotyledons</taxon>
        <taxon>Gunneridae</taxon>
        <taxon>Pentapetalae</taxon>
        <taxon>rosids</taxon>
        <taxon>malvids</taxon>
        <taxon>Brassicales</taxon>
        <taxon>Brassicaceae</taxon>
        <taxon>Arabideae</taxon>
        <taxon>Arabis</taxon>
    </lineage>
</organism>
<evidence type="ECO:0000313" key="3">
    <source>
        <dbReference type="EMBL" id="KFK24343.1"/>
    </source>
</evidence>
<feature type="signal peptide" evidence="2">
    <location>
        <begin position="1"/>
        <end position="30"/>
    </location>
</feature>
<sequence>MKKTTQASVFLSLLHIFLLCLSFQVHVTEARFPRGFMPTWPSRPCGATIGSQVMTTRNPACRRLPRPPHRAAVPRHPMPPRKN</sequence>
<evidence type="ECO:0000313" key="4">
    <source>
        <dbReference type="Proteomes" id="UP000029120"/>
    </source>
</evidence>
<dbReference type="EMBL" id="KL969697">
    <property type="protein sequence ID" value="KFK24343.1"/>
    <property type="molecule type" value="Genomic_DNA"/>
</dbReference>
<proteinExistence type="predicted"/>
<dbReference type="Gramene" id="KFK24343">
    <property type="protein sequence ID" value="KFK24343"/>
    <property type="gene ID" value="AALP_AAs63758U000100"/>
</dbReference>
<evidence type="ECO:0000256" key="2">
    <source>
        <dbReference type="SAM" id="SignalP"/>
    </source>
</evidence>
<accession>A0A087G391</accession>
<dbReference type="Proteomes" id="UP000029120">
    <property type="component" value="Unassembled WGS sequence"/>
</dbReference>